<dbReference type="Gramene" id="Mp4g12960.1">
    <property type="protein sequence ID" value="Mp4g12960.1.cds"/>
    <property type="gene ID" value="Mp4g12960"/>
</dbReference>
<proteinExistence type="predicted"/>
<accession>A0A2R6W6W3</accession>
<dbReference type="EMBL" id="KZ772810">
    <property type="protein sequence ID" value="PTQ29597.1"/>
    <property type="molecule type" value="Genomic_DNA"/>
</dbReference>
<evidence type="ECO:0000313" key="2">
    <source>
        <dbReference type="EMBL" id="PTQ29597.1"/>
    </source>
</evidence>
<gene>
    <name evidence="2" type="ORF">MARPO_0138s0033</name>
</gene>
<feature type="region of interest" description="Disordered" evidence="1">
    <location>
        <begin position="21"/>
        <end position="45"/>
    </location>
</feature>
<organism evidence="2 3">
    <name type="scientific">Marchantia polymorpha</name>
    <name type="common">Common liverwort</name>
    <name type="synonym">Marchantia aquatica</name>
    <dbReference type="NCBI Taxonomy" id="3197"/>
    <lineage>
        <taxon>Eukaryota</taxon>
        <taxon>Viridiplantae</taxon>
        <taxon>Streptophyta</taxon>
        <taxon>Embryophyta</taxon>
        <taxon>Marchantiophyta</taxon>
        <taxon>Marchantiopsida</taxon>
        <taxon>Marchantiidae</taxon>
        <taxon>Marchantiales</taxon>
        <taxon>Marchantiaceae</taxon>
        <taxon>Marchantia</taxon>
    </lineage>
</organism>
<evidence type="ECO:0000256" key="1">
    <source>
        <dbReference type="SAM" id="MobiDB-lite"/>
    </source>
</evidence>
<evidence type="ECO:0000313" key="3">
    <source>
        <dbReference type="Proteomes" id="UP000244005"/>
    </source>
</evidence>
<dbReference type="Proteomes" id="UP000244005">
    <property type="component" value="Unassembled WGS sequence"/>
</dbReference>
<name>A0A2R6W6W3_MARPO</name>
<dbReference type="AlphaFoldDB" id="A0A2R6W6W3"/>
<sequence length="159" mass="17424">MDGRRYICRLASCDSLISAASCSHGSETGRNSINRPTPVGNETQKPRSLAGIALPLMLSDPATVLQKTVSLGQMALRCPYLQRIMDSLSHALEYLTQPANDSWPNGGPFPSDHLVVWEKARSKCRAPLSTSHVSSMKRTLSATFWCGGVLLHLRLSLRF</sequence>
<reference evidence="3" key="1">
    <citation type="journal article" date="2017" name="Cell">
        <title>Insights into land plant evolution garnered from the Marchantia polymorpha genome.</title>
        <authorList>
            <person name="Bowman J.L."/>
            <person name="Kohchi T."/>
            <person name="Yamato K.T."/>
            <person name="Jenkins J."/>
            <person name="Shu S."/>
            <person name="Ishizaki K."/>
            <person name="Yamaoka S."/>
            <person name="Nishihama R."/>
            <person name="Nakamura Y."/>
            <person name="Berger F."/>
            <person name="Adam C."/>
            <person name="Aki S.S."/>
            <person name="Althoff F."/>
            <person name="Araki T."/>
            <person name="Arteaga-Vazquez M.A."/>
            <person name="Balasubrmanian S."/>
            <person name="Barry K."/>
            <person name="Bauer D."/>
            <person name="Boehm C.R."/>
            <person name="Briginshaw L."/>
            <person name="Caballero-Perez J."/>
            <person name="Catarino B."/>
            <person name="Chen F."/>
            <person name="Chiyoda S."/>
            <person name="Chovatia M."/>
            <person name="Davies K.M."/>
            <person name="Delmans M."/>
            <person name="Demura T."/>
            <person name="Dierschke T."/>
            <person name="Dolan L."/>
            <person name="Dorantes-Acosta A.E."/>
            <person name="Eklund D.M."/>
            <person name="Florent S.N."/>
            <person name="Flores-Sandoval E."/>
            <person name="Fujiyama A."/>
            <person name="Fukuzawa H."/>
            <person name="Galik B."/>
            <person name="Grimanelli D."/>
            <person name="Grimwood J."/>
            <person name="Grossniklaus U."/>
            <person name="Hamada T."/>
            <person name="Haseloff J."/>
            <person name="Hetherington A.J."/>
            <person name="Higo A."/>
            <person name="Hirakawa Y."/>
            <person name="Hundley H.N."/>
            <person name="Ikeda Y."/>
            <person name="Inoue K."/>
            <person name="Inoue S.I."/>
            <person name="Ishida S."/>
            <person name="Jia Q."/>
            <person name="Kakita M."/>
            <person name="Kanazawa T."/>
            <person name="Kawai Y."/>
            <person name="Kawashima T."/>
            <person name="Kennedy M."/>
            <person name="Kinose K."/>
            <person name="Kinoshita T."/>
            <person name="Kohara Y."/>
            <person name="Koide E."/>
            <person name="Komatsu K."/>
            <person name="Kopischke S."/>
            <person name="Kubo M."/>
            <person name="Kyozuka J."/>
            <person name="Lagercrantz U."/>
            <person name="Lin S.S."/>
            <person name="Lindquist E."/>
            <person name="Lipzen A.M."/>
            <person name="Lu C.W."/>
            <person name="De Luna E."/>
            <person name="Martienssen R.A."/>
            <person name="Minamino N."/>
            <person name="Mizutani M."/>
            <person name="Mizutani M."/>
            <person name="Mochizuki N."/>
            <person name="Monte I."/>
            <person name="Mosher R."/>
            <person name="Nagasaki H."/>
            <person name="Nakagami H."/>
            <person name="Naramoto S."/>
            <person name="Nishitani K."/>
            <person name="Ohtani M."/>
            <person name="Okamoto T."/>
            <person name="Okumura M."/>
            <person name="Phillips J."/>
            <person name="Pollak B."/>
            <person name="Reinders A."/>
            <person name="Rovekamp M."/>
            <person name="Sano R."/>
            <person name="Sawa S."/>
            <person name="Schmid M.W."/>
            <person name="Shirakawa M."/>
            <person name="Solano R."/>
            <person name="Spunde A."/>
            <person name="Suetsugu N."/>
            <person name="Sugano S."/>
            <person name="Sugiyama A."/>
            <person name="Sun R."/>
            <person name="Suzuki Y."/>
            <person name="Takenaka M."/>
            <person name="Takezawa D."/>
            <person name="Tomogane H."/>
            <person name="Tsuzuki M."/>
            <person name="Ueda T."/>
            <person name="Umeda M."/>
            <person name="Ward J.M."/>
            <person name="Watanabe Y."/>
            <person name="Yazaki K."/>
            <person name="Yokoyama R."/>
            <person name="Yoshitake Y."/>
            <person name="Yotsui I."/>
            <person name="Zachgo S."/>
            <person name="Schmutz J."/>
        </authorList>
    </citation>
    <scope>NUCLEOTIDE SEQUENCE [LARGE SCALE GENOMIC DNA]</scope>
    <source>
        <strain evidence="3">Tak-1</strain>
    </source>
</reference>
<protein>
    <submittedName>
        <fullName evidence="2">Uncharacterized protein</fullName>
    </submittedName>
</protein>
<feature type="compositionally biased region" description="Polar residues" evidence="1">
    <location>
        <begin position="21"/>
        <end position="43"/>
    </location>
</feature>
<keyword evidence="3" id="KW-1185">Reference proteome</keyword>